<feature type="domain" description="GH15-like" evidence="1">
    <location>
        <begin position="19"/>
        <end position="179"/>
    </location>
</feature>
<dbReference type="Pfam" id="PF00723">
    <property type="entry name" value="Glyco_hydro_15"/>
    <property type="match status" value="1"/>
</dbReference>
<dbReference type="PANTHER" id="PTHR31616:SF0">
    <property type="entry name" value="GLUCAN 1,4-ALPHA-GLUCOSIDASE"/>
    <property type="match status" value="1"/>
</dbReference>
<reference evidence="2 3" key="1">
    <citation type="journal article" date="2016" name="Nat. Commun.">
        <title>Thousands of microbial genomes shed light on interconnected biogeochemical processes in an aquifer system.</title>
        <authorList>
            <person name="Anantharaman K."/>
            <person name="Brown C.T."/>
            <person name="Hug L.A."/>
            <person name="Sharon I."/>
            <person name="Castelle C.J."/>
            <person name="Probst A.J."/>
            <person name="Thomas B.C."/>
            <person name="Singh A."/>
            <person name="Wilkins M.J."/>
            <person name="Karaoz U."/>
            <person name="Brodie E.L."/>
            <person name="Williams K.H."/>
            <person name="Hubbard S.S."/>
            <person name="Banfield J.F."/>
        </authorList>
    </citation>
    <scope>NUCLEOTIDE SEQUENCE [LARGE SCALE GENOMIC DNA]</scope>
    <source>
        <strain evidence="3">RIFCSPHIGHO2_01_FULL_58_15</strain>
    </source>
</reference>
<dbReference type="InterPro" id="IPR011613">
    <property type="entry name" value="GH15-like"/>
</dbReference>
<dbReference type="InterPro" id="IPR012341">
    <property type="entry name" value="6hp_glycosidase-like_sf"/>
</dbReference>
<protein>
    <recommendedName>
        <fullName evidence="1">GH15-like domain-containing protein</fullName>
    </recommendedName>
</protein>
<dbReference type="Gene3D" id="1.50.10.10">
    <property type="match status" value="2"/>
</dbReference>
<sequence>MEKPMFDQRKILEKLESLRRSNGAFIAAPTPDYAAMWIRDHLYCTFAYRYLEDYTKFNEGLWVIFDLFKRYDEKLVARIASPDTGPRMVFHAKFDADTFAEITPDDQWSHHQLDAIGLFLYLVAYADFHNTRVIRDAKDLETLQRLVHYLRSVEYWEKPDYGMWEECLIRHASSIGAVVSGLTRIKQQRLASVPDSLIALGERRLNEILPYESRDRCDRPHHSHDCDAAQLTLIWPYHVIVRPESIEEIVGRIVDGHDGENGERHRLLQTRGCNRYWGDDYYRSTDRHWRGISAEWPMFKFWLSIVSSQLRDFSRATYWFRSGMREITPVGEIPEAYQNGQPNDHTPLAWAHAICLIAFAKLPEKTRQRLAMP</sequence>
<dbReference type="InterPro" id="IPR008928">
    <property type="entry name" value="6-hairpin_glycosidase_sf"/>
</dbReference>
<evidence type="ECO:0000259" key="1">
    <source>
        <dbReference type="Pfam" id="PF00723"/>
    </source>
</evidence>
<dbReference type="GO" id="GO:0005975">
    <property type="term" value="P:carbohydrate metabolic process"/>
    <property type="evidence" value="ECO:0007669"/>
    <property type="project" value="InterPro"/>
</dbReference>
<dbReference type="AlphaFoldDB" id="A0A1G2PMQ5"/>
<organism evidence="2 3">
    <name type="scientific">Terrybacteria sp. (strain RIFCSPHIGHO2_01_FULL_58_15)</name>
    <dbReference type="NCBI Taxonomy" id="1802363"/>
    <lineage>
        <taxon>Bacteria</taxon>
        <taxon>Candidatus Terryibacteriota</taxon>
    </lineage>
</organism>
<dbReference type="STRING" id="1802363.A2682_03500"/>
<comment type="caution">
    <text evidence="2">The sequence shown here is derived from an EMBL/GenBank/DDBJ whole genome shotgun (WGS) entry which is preliminary data.</text>
</comment>
<evidence type="ECO:0000313" key="3">
    <source>
        <dbReference type="Proteomes" id="UP000178690"/>
    </source>
</evidence>
<name>A0A1G2PMQ5_TERXR</name>
<evidence type="ECO:0000313" key="2">
    <source>
        <dbReference type="EMBL" id="OHA49543.1"/>
    </source>
</evidence>
<dbReference type="PANTHER" id="PTHR31616">
    <property type="entry name" value="TREHALASE"/>
    <property type="match status" value="1"/>
</dbReference>
<accession>A0A1G2PMQ5</accession>
<dbReference type="EMBL" id="MHST01000008">
    <property type="protein sequence ID" value="OHA49543.1"/>
    <property type="molecule type" value="Genomic_DNA"/>
</dbReference>
<proteinExistence type="predicted"/>
<gene>
    <name evidence="2" type="ORF">A2682_03500</name>
</gene>
<dbReference type="SUPFAM" id="SSF48208">
    <property type="entry name" value="Six-hairpin glycosidases"/>
    <property type="match status" value="1"/>
</dbReference>
<dbReference type="Proteomes" id="UP000178690">
    <property type="component" value="Unassembled WGS sequence"/>
</dbReference>
<dbReference type="GO" id="GO:0004553">
    <property type="term" value="F:hydrolase activity, hydrolyzing O-glycosyl compounds"/>
    <property type="evidence" value="ECO:0007669"/>
    <property type="project" value="UniProtKB-ARBA"/>
</dbReference>